<evidence type="ECO:0000259" key="11">
    <source>
        <dbReference type="PROSITE" id="PS50262"/>
    </source>
</evidence>
<feature type="transmembrane region" description="Helical" evidence="10">
    <location>
        <begin position="260"/>
        <end position="285"/>
    </location>
</feature>
<reference evidence="12 13" key="1">
    <citation type="journal article" date="2023" name="Insect Mol. Biol.">
        <title>Genome sequencing provides insights into the evolution of gene families encoding plant cell wall-degrading enzymes in longhorned beetles.</title>
        <authorList>
            <person name="Shin N.R."/>
            <person name="Okamura Y."/>
            <person name="Kirsch R."/>
            <person name="Pauchet Y."/>
        </authorList>
    </citation>
    <scope>NUCLEOTIDE SEQUENCE [LARGE SCALE GENOMIC DNA]</scope>
    <source>
        <strain evidence="12">EAD_L_NR</strain>
    </source>
</reference>
<evidence type="ECO:0000256" key="8">
    <source>
        <dbReference type="ARBA" id="ARBA00023180"/>
    </source>
</evidence>
<organism evidence="12 13">
    <name type="scientific">Exocentrus adspersus</name>
    <dbReference type="NCBI Taxonomy" id="1586481"/>
    <lineage>
        <taxon>Eukaryota</taxon>
        <taxon>Metazoa</taxon>
        <taxon>Ecdysozoa</taxon>
        <taxon>Arthropoda</taxon>
        <taxon>Hexapoda</taxon>
        <taxon>Insecta</taxon>
        <taxon>Pterygota</taxon>
        <taxon>Neoptera</taxon>
        <taxon>Endopterygota</taxon>
        <taxon>Coleoptera</taxon>
        <taxon>Polyphaga</taxon>
        <taxon>Cucujiformia</taxon>
        <taxon>Chrysomeloidea</taxon>
        <taxon>Cerambycidae</taxon>
        <taxon>Lamiinae</taxon>
        <taxon>Acanthocinini</taxon>
        <taxon>Exocentrus</taxon>
    </lineage>
</organism>
<dbReference type="AlphaFoldDB" id="A0AAV8VWE2"/>
<dbReference type="PRINTS" id="PR01739">
    <property type="entry name" value="RELAXINR"/>
</dbReference>
<evidence type="ECO:0000256" key="7">
    <source>
        <dbReference type="ARBA" id="ARBA00023136"/>
    </source>
</evidence>
<evidence type="ECO:0000256" key="9">
    <source>
        <dbReference type="RuleBase" id="RU000688"/>
    </source>
</evidence>
<dbReference type="PROSITE" id="PS00237">
    <property type="entry name" value="G_PROTEIN_RECEP_F1_1"/>
    <property type="match status" value="1"/>
</dbReference>
<dbReference type="PANTHER" id="PTHR24372:SF80">
    <property type="entry name" value="FI21465P1-RELATED"/>
    <property type="match status" value="1"/>
</dbReference>
<dbReference type="InterPro" id="IPR000276">
    <property type="entry name" value="GPCR_Rhodpsn"/>
</dbReference>
<feature type="transmembrane region" description="Helical" evidence="10">
    <location>
        <begin position="118"/>
        <end position="143"/>
    </location>
</feature>
<keyword evidence="9" id="KW-0297">G-protein coupled receptor</keyword>
<feature type="domain" description="G-protein coupled receptors family 1 profile" evidence="11">
    <location>
        <begin position="101"/>
        <end position="356"/>
    </location>
</feature>
<comment type="caution">
    <text evidence="12">The sequence shown here is derived from an EMBL/GenBank/DDBJ whole genome shotgun (WGS) entry which is preliminary data.</text>
</comment>
<evidence type="ECO:0000313" key="12">
    <source>
        <dbReference type="EMBL" id="KAJ8918658.1"/>
    </source>
</evidence>
<evidence type="ECO:0000256" key="3">
    <source>
        <dbReference type="ARBA" id="ARBA00022614"/>
    </source>
</evidence>
<keyword evidence="9" id="KW-0807">Transducer</keyword>
<dbReference type="GO" id="GO:0008528">
    <property type="term" value="F:G protein-coupled peptide receptor activity"/>
    <property type="evidence" value="ECO:0007669"/>
    <property type="project" value="TreeGrafter"/>
</dbReference>
<dbReference type="InterPro" id="IPR017452">
    <property type="entry name" value="GPCR_Rhodpsn_7TM"/>
</dbReference>
<evidence type="ECO:0000256" key="4">
    <source>
        <dbReference type="ARBA" id="ARBA00022692"/>
    </source>
</evidence>
<dbReference type="Gene3D" id="1.20.1070.10">
    <property type="entry name" value="Rhodopsin 7-helix transmembrane proteins"/>
    <property type="match status" value="1"/>
</dbReference>
<name>A0AAV8VWE2_9CUCU</name>
<gene>
    <name evidence="12" type="ORF">NQ315_014977</name>
</gene>
<feature type="transmembrane region" description="Helical" evidence="10">
    <location>
        <begin position="336"/>
        <end position="359"/>
    </location>
</feature>
<dbReference type="GO" id="GO:0007189">
    <property type="term" value="P:adenylate cyclase-activating G protein-coupled receptor signaling pathway"/>
    <property type="evidence" value="ECO:0007669"/>
    <property type="project" value="TreeGrafter"/>
</dbReference>
<keyword evidence="9" id="KW-0675">Receptor</keyword>
<evidence type="ECO:0000256" key="10">
    <source>
        <dbReference type="SAM" id="Phobius"/>
    </source>
</evidence>
<dbReference type="PRINTS" id="PR00237">
    <property type="entry name" value="GPCRRHODOPSN"/>
</dbReference>
<dbReference type="FunFam" id="1.20.1070.10:FF:000023">
    <property type="entry name" value="Relaxin family peptide receptor 1"/>
    <property type="match status" value="1"/>
</dbReference>
<keyword evidence="6 10" id="KW-1133">Transmembrane helix</keyword>
<feature type="non-terminal residue" evidence="12">
    <location>
        <position position="1"/>
    </location>
</feature>
<keyword evidence="13" id="KW-1185">Reference proteome</keyword>
<proteinExistence type="inferred from homology"/>
<accession>A0AAV8VWE2</accession>
<evidence type="ECO:0000256" key="1">
    <source>
        <dbReference type="ARBA" id="ARBA00004370"/>
    </source>
</evidence>
<dbReference type="Pfam" id="PF00001">
    <property type="entry name" value="7tm_1"/>
    <property type="match status" value="1"/>
</dbReference>
<dbReference type="GO" id="GO:0009755">
    <property type="term" value="P:hormone-mediated signaling pathway"/>
    <property type="evidence" value="ECO:0007669"/>
    <property type="project" value="TreeGrafter"/>
</dbReference>
<evidence type="ECO:0000313" key="13">
    <source>
        <dbReference type="Proteomes" id="UP001159042"/>
    </source>
</evidence>
<feature type="transmembrane region" description="Helical" evidence="10">
    <location>
        <begin position="305"/>
        <end position="330"/>
    </location>
</feature>
<keyword evidence="4 9" id="KW-0812">Transmembrane</keyword>
<keyword evidence="8" id="KW-0325">Glycoprotein</keyword>
<keyword evidence="5" id="KW-0677">Repeat</keyword>
<comment type="similarity">
    <text evidence="2 9">Belongs to the G-protein coupled receptor 1 family.</text>
</comment>
<comment type="subcellular location">
    <subcellularLocation>
        <location evidence="1">Membrane</location>
    </subcellularLocation>
</comment>
<dbReference type="InterPro" id="IPR008112">
    <property type="entry name" value="Relaxin_rcpt"/>
</dbReference>
<keyword evidence="7 10" id="KW-0472">Membrane</keyword>
<feature type="transmembrane region" description="Helical" evidence="10">
    <location>
        <begin position="89"/>
        <end position="112"/>
    </location>
</feature>
<sequence>KPLEFDTLVSNVSTFSKRKIYSNLLFRNLEEIEITNIHTRMFTSLNSLESVFFKKYSYCLYVSVVDRCRPLSDGISSNNQLLYKPIFRYTNWITCFATCAGNIMVLFGRYMFRDENKVLSLIIKNLAVSDLLMGIYLLLIGIHDMKYRNIYNLEAQNWMASWSCTVTGIIAMVSSEVSVLLLVFMSVDRFLIIAIPYGRYSALTMRETVIALTFIWCLGIILAVFPALAYLSSTRYYGVNGLCFPLHIDDPYLVGWEYSAVIFFGINTTGLIIISFVYVGMFISIWKTRNATNLQEKDYNFAVRFFFIVLTDVSCWLPIVTVKAAAFLGASVSADLYGWLVVFILPINSALNPILYTFTTPRYRAHIIKKVPSLIKEAANMSKNNGNKICAGEIDHLKLACTKESNLNKTNLRIVVNKF</sequence>
<dbReference type="SUPFAM" id="SSF81321">
    <property type="entry name" value="Family A G protein-coupled receptor-like"/>
    <property type="match status" value="1"/>
</dbReference>
<evidence type="ECO:0000256" key="5">
    <source>
        <dbReference type="ARBA" id="ARBA00022737"/>
    </source>
</evidence>
<dbReference type="PANTHER" id="PTHR24372">
    <property type="entry name" value="GLYCOPROTEIN HORMONE RECEPTOR"/>
    <property type="match status" value="1"/>
</dbReference>
<evidence type="ECO:0000256" key="6">
    <source>
        <dbReference type="ARBA" id="ARBA00022989"/>
    </source>
</evidence>
<protein>
    <recommendedName>
        <fullName evidence="11">G-protein coupled receptors family 1 profile domain-containing protein</fullName>
    </recommendedName>
</protein>
<evidence type="ECO:0000256" key="2">
    <source>
        <dbReference type="ARBA" id="ARBA00010663"/>
    </source>
</evidence>
<dbReference type="EMBL" id="JANEYG010000023">
    <property type="protein sequence ID" value="KAJ8918658.1"/>
    <property type="molecule type" value="Genomic_DNA"/>
</dbReference>
<keyword evidence="3" id="KW-0433">Leucine-rich repeat</keyword>
<dbReference type="Proteomes" id="UP001159042">
    <property type="component" value="Unassembled WGS sequence"/>
</dbReference>
<dbReference type="PROSITE" id="PS50262">
    <property type="entry name" value="G_PROTEIN_RECEP_F1_2"/>
    <property type="match status" value="1"/>
</dbReference>
<feature type="transmembrane region" description="Helical" evidence="10">
    <location>
        <begin position="209"/>
        <end position="231"/>
    </location>
</feature>
<dbReference type="GO" id="GO:0005886">
    <property type="term" value="C:plasma membrane"/>
    <property type="evidence" value="ECO:0007669"/>
    <property type="project" value="TreeGrafter"/>
</dbReference>